<keyword evidence="3" id="KW-0804">Transcription</keyword>
<dbReference type="CDD" id="cd05013">
    <property type="entry name" value="SIS_RpiR"/>
    <property type="match status" value="1"/>
</dbReference>
<feature type="domain" description="HTH rpiR-type" evidence="4">
    <location>
        <begin position="5"/>
        <end position="81"/>
    </location>
</feature>
<dbReference type="EMBL" id="JBHLWQ010000178">
    <property type="protein sequence ID" value="MFC0202223.1"/>
    <property type="molecule type" value="Genomic_DNA"/>
</dbReference>
<dbReference type="Gene3D" id="3.40.50.10490">
    <property type="entry name" value="Glucose-6-phosphate isomerase like protein, domain 1"/>
    <property type="match status" value="1"/>
</dbReference>
<dbReference type="Pfam" id="PF01418">
    <property type="entry name" value="HTH_6"/>
    <property type="match status" value="1"/>
</dbReference>
<dbReference type="InterPro" id="IPR047640">
    <property type="entry name" value="RpiR-like"/>
</dbReference>
<reference evidence="6 7" key="1">
    <citation type="submission" date="2024-09" db="EMBL/GenBank/DDBJ databases">
        <authorList>
            <person name="Sun Q."/>
            <person name="Mori K."/>
        </authorList>
    </citation>
    <scope>NUCLEOTIDE SEQUENCE [LARGE SCALE GENOMIC DNA]</scope>
    <source>
        <strain evidence="6 7">CCM 7904</strain>
    </source>
</reference>
<evidence type="ECO:0000256" key="2">
    <source>
        <dbReference type="ARBA" id="ARBA00023125"/>
    </source>
</evidence>
<comment type="caution">
    <text evidence="6">The sequence shown here is derived from an EMBL/GenBank/DDBJ whole genome shotgun (WGS) entry which is preliminary data.</text>
</comment>
<dbReference type="InterPro" id="IPR036388">
    <property type="entry name" value="WH-like_DNA-bd_sf"/>
</dbReference>
<dbReference type="Gene3D" id="1.10.10.10">
    <property type="entry name" value="Winged helix-like DNA-binding domain superfamily/Winged helix DNA-binding domain"/>
    <property type="match status" value="1"/>
</dbReference>
<name>A0ABV6CT99_9RHOB</name>
<evidence type="ECO:0000313" key="6">
    <source>
        <dbReference type="EMBL" id="MFC0202223.1"/>
    </source>
</evidence>
<sequence>MSQQKLLRERIVEKFNDMPRQLQQAARHVLEHPDDVALLSMREVARQAGVQPATMTRLAKFLGLTGYEEIKASHTEAMRVQAEGFAHQQQRVTEDPSGSGAAMLQDLATQIARLAEPASLAQIEAAAERLAKASRIFVLGLRSTHLVAWHFRYVMSLLDERVHHLDGPAGTIGDGLMRAGPGDVLLAVSINPYARQTAELVRIARNKGLKVVAITDSEVSPLAGLANDLVVCPAQQGATFFHTLVPALAVSELLCGLLANRDPAATLAALEKTDRHLSQLETYIRKLPSRGSI</sequence>
<dbReference type="PROSITE" id="PS51464">
    <property type="entry name" value="SIS"/>
    <property type="match status" value="1"/>
</dbReference>
<dbReference type="InterPro" id="IPR046348">
    <property type="entry name" value="SIS_dom_sf"/>
</dbReference>
<dbReference type="PANTHER" id="PTHR30514:SF18">
    <property type="entry name" value="RPIR-FAMILY TRANSCRIPTIONAL REGULATOR"/>
    <property type="match status" value="1"/>
</dbReference>
<keyword evidence="7" id="KW-1185">Reference proteome</keyword>
<dbReference type="InterPro" id="IPR000281">
    <property type="entry name" value="HTH_RpiR"/>
</dbReference>
<dbReference type="Proteomes" id="UP001589795">
    <property type="component" value="Unassembled WGS sequence"/>
</dbReference>
<dbReference type="PROSITE" id="PS51071">
    <property type="entry name" value="HTH_RPIR"/>
    <property type="match status" value="1"/>
</dbReference>
<dbReference type="RefSeq" id="WP_265506691.1">
    <property type="nucleotide sequence ID" value="NZ_JAOTBE010000016.1"/>
</dbReference>
<keyword evidence="1" id="KW-0805">Transcription regulation</keyword>
<dbReference type="InterPro" id="IPR001347">
    <property type="entry name" value="SIS_dom"/>
</dbReference>
<evidence type="ECO:0000256" key="3">
    <source>
        <dbReference type="ARBA" id="ARBA00023163"/>
    </source>
</evidence>
<proteinExistence type="predicted"/>
<dbReference type="SUPFAM" id="SSF53697">
    <property type="entry name" value="SIS domain"/>
    <property type="match status" value="1"/>
</dbReference>
<dbReference type="PANTHER" id="PTHR30514">
    <property type="entry name" value="GLUCOKINASE"/>
    <property type="match status" value="1"/>
</dbReference>
<dbReference type="InterPro" id="IPR035472">
    <property type="entry name" value="RpiR-like_SIS"/>
</dbReference>
<dbReference type="InterPro" id="IPR009057">
    <property type="entry name" value="Homeodomain-like_sf"/>
</dbReference>
<keyword evidence="2" id="KW-0238">DNA-binding</keyword>
<dbReference type="SUPFAM" id="SSF46689">
    <property type="entry name" value="Homeodomain-like"/>
    <property type="match status" value="1"/>
</dbReference>
<organism evidence="6 7">
    <name type="scientific">Paracoccus rhizosphaerae</name>
    <dbReference type="NCBI Taxonomy" id="1133347"/>
    <lineage>
        <taxon>Bacteria</taxon>
        <taxon>Pseudomonadati</taxon>
        <taxon>Pseudomonadota</taxon>
        <taxon>Alphaproteobacteria</taxon>
        <taxon>Rhodobacterales</taxon>
        <taxon>Paracoccaceae</taxon>
        <taxon>Paracoccus</taxon>
    </lineage>
</organism>
<gene>
    <name evidence="6" type="ORF">ACFFIZ_18390</name>
</gene>
<evidence type="ECO:0000256" key="1">
    <source>
        <dbReference type="ARBA" id="ARBA00023015"/>
    </source>
</evidence>
<evidence type="ECO:0000259" key="4">
    <source>
        <dbReference type="PROSITE" id="PS51071"/>
    </source>
</evidence>
<dbReference type="Pfam" id="PF01380">
    <property type="entry name" value="SIS"/>
    <property type="match status" value="1"/>
</dbReference>
<accession>A0ABV6CT99</accession>
<protein>
    <submittedName>
        <fullName evidence="6">MurR/RpiR family transcriptional regulator</fullName>
    </submittedName>
</protein>
<feature type="domain" description="SIS" evidence="5">
    <location>
        <begin position="126"/>
        <end position="260"/>
    </location>
</feature>
<evidence type="ECO:0000313" key="7">
    <source>
        <dbReference type="Proteomes" id="UP001589795"/>
    </source>
</evidence>
<evidence type="ECO:0000259" key="5">
    <source>
        <dbReference type="PROSITE" id="PS51464"/>
    </source>
</evidence>